<gene>
    <name evidence="12" type="ORF">PSYICH_LOCUS5028</name>
</gene>
<keyword evidence="4" id="KW-0732">Signal</keyword>
<sequence>MRIFGGDDASLGQFPWMVRIGAVKGELRGLVCGGVLIHENYVLTAAHCGENGVSISFVRVGEYDTRTDIDCNDFGCAPPYQDLQVAKWIPHENWNTDTVQNDIALIKTKQRAKYHDYVKPICLPGRDSSFKHYMVDGIVSLAGWGETNNSSYSVMPKVLQYVNLDVVPLRDCQTSYTDYNVTKAQICVGAGEGHDTCEGDSGGPVMKEIKIFGEYRWYTVGIVSFGSPDCGAAPAVYTNVRYYLSWILDHLTP</sequence>
<evidence type="ECO:0000256" key="8">
    <source>
        <dbReference type="ARBA" id="ARBA00023157"/>
    </source>
</evidence>
<comment type="subcellular location">
    <subcellularLocation>
        <location evidence="1">Secreted</location>
    </subcellularLocation>
</comment>
<dbReference type="PROSITE" id="PS00135">
    <property type="entry name" value="TRYPSIN_SER"/>
    <property type="match status" value="1"/>
</dbReference>
<dbReference type="Gene3D" id="2.40.10.10">
    <property type="entry name" value="Trypsin-like serine proteases"/>
    <property type="match status" value="2"/>
</dbReference>
<comment type="similarity">
    <text evidence="9">Belongs to the peptidase S1 family. CLIP subfamily.</text>
</comment>
<reference evidence="12" key="1">
    <citation type="submission" date="2022-01" db="EMBL/GenBank/DDBJ databases">
        <authorList>
            <person name="King R."/>
        </authorList>
    </citation>
    <scope>NUCLEOTIDE SEQUENCE</scope>
</reference>
<dbReference type="InterPro" id="IPR043504">
    <property type="entry name" value="Peptidase_S1_PA_chymotrypsin"/>
</dbReference>
<dbReference type="PROSITE" id="PS00134">
    <property type="entry name" value="TRYPSIN_HIS"/>
    <property type="match status" value="1"/>
</dbReference>
<dbReference type="PRINTS" id="PR00722">
    <property type="entry name" value="CHYMOTRYPSIN"/>
</dbReference>
<dbReference type="InterPro" id="IPR051487">
    <property type="entry name" value="Ser/Thr_Proteases_Immune/Dev"/>
</dbReference>
<evidence type="ECO:0000256" key="9">
    <source>
        <dbReference type="ARBA" id="ARBA00024195"/>
    </source>
</evidence>
<keyword evidence="6 10" id="KW-0720">Serine protease</keyword>
<dbReference type="InterPro" id="IPR033116">
    <property type="entry name" value="TRYPSIN_SER"/>
</dbReference>
<evidence type="ECO:0000256" key="6">
    <source>
        <dbReference type="ARBA" id="ARBA00022825"/>
    </source>
</evidence>
<evidence type="ECO:0000256" key="7">
    <source>
        <dbReference type="ARBA" id="ARBA00023145"/>
    </source>
</evidence>
<evidence type="ECO:0000259" key="11">
    <source>
        <dbReference type="PROSITE" id="PS50240"/>
    </source>
</evidence>
<dbReference type="Proteomes" id="UP001153636">
    <property type="component" value="Chromosome 16"/>
</dbReference>
<keyword evidence="8" id="KW-1015">Disulfide bond</keyword>
<protein>
    <recommendedName>
        <fullName evidence="11">Peptidase S1 domain-containing protein</fullName>
    </recommendedName>
</protein>
<dbReference type="GO" id="GO:0006508">
    <property type="term" value="P:proteolysis"/>
    <property type="evidence" value="ECO:0007669"/>
    <property type="project" value="UniProtKB-KW"/>
</dbReference>
<dbReference type="GO" id="GO:0005576">
    <property type="term" value="C:extracellular region"/>
    <property type="evidence" value="ECO:0007669"/>
    <property type="project" value="UniProtKB-SubCell"/>
</dbReference>
<keyword evidence="13" id="KW-1185">Reference proteome</keyword>
<keyword evidence="7" id="KW-0865">Zymogen</keyword>
<dbReference type="PROSITE" id="PS50240">
    <property type="entry name" value="TRYPSIN_DOM"/>
    <property type="match status" value="1"/>
</dbReference>
<dbReference type="PANTHER" id="PTHR24256">
    <property type="entry name" value="TRYPTASE-RELATED"/>
    <property type="match status" value="1"/>
</dbReference>
<dbReference type="InterPro" id="IPR018114">
    <property type="entry name" value="TRYPSIN_HIS"/>
</dbReference>
<dbReference type="SUPFAM" id="SSF50494">
    <property type="entry name" value="Trypsin-like serine proteases"/>
    <property type="match status" value="1"/>
</dbReference>
<keyword evidence="5 10" id="KW-0378">Hydrolase</keyword>
<evidence type="ECO:0000256" key="2">
    <source>
        <dbReference type="ARBA" id="ARBA00022525"/>
    </source>
</evidence>
<evidence type="ECO:0000256" key="3">
    <source>
        <dbReference type="ARBA" id="ARBA00022670"/>
    </source>
</evidence>
<dbReference type="InterPro" id="IPR001314">
    <property type="entry name" value="Peptidase_S1A"/>
</dbReference>
<evidence type="ECO:0000256" key="1">
    <source>
        <dbReference type="ARBA" id="ARBA00004613"/>
    </source>
</evidence>
<name>A0A9P0G6S8_9CUCU</name>
<keyword evidence="3 10" id="KW-0645">Protease</keyword>
<evidence type="ECO:0000313" key="12">
    <source>
        <dbReference type="EMBL" id="CAH1104239.1"/>
    </source>
</evidence>
<dbReference type="GO" id="GO:0004252">
    <property type="term" value="F:serine-type endopeptidase activity"/>
    <property type="evidence" value="ECO:0007669"/>
    <property type="project" value="InterPro"/>
</dbReference>
<evidence type="ECO:0000256" key="5">
    <source>
        <dbReference type="ARBA" id="ARBA00022801"/>
    </source>
</evidence>
<feature type="domain" description="Peptidase S1" evidence="11">
    <location>
        <begin position="3"/>
        <end position="252"/>
    </location>
</feature>
<dbReference type="InterPro" id="IPR009003">
    <property type="entry name" value="Peptidase_S1_PA"/>
</dbReference>
<dbReference type="SMART" id="SM00020">
    <property type="entry name" value="Tryp_SPc"/>
    <property type="match status" value="1"/>
</dbReference>
<evidence type="ECO:0000256" key="10">
    <source>
        <dbReference type="RuleBase" id="RU363034"/>
    </source>
</evidence>
<organism evidence="12 13">
    <name type="scientific">Psylliodes chrysocephalus</name>
    <dbReference type="NCBI Taxonomy" id="3402493"/>
    <lineage>
        <taxon>Eukaryota</taxon>
        <taxon>Metazoa</taxon>
        <taxon>Ecdysozoa</taxon>
        <taxon>Arthropoda</taxon>
        <taxon>Hexapoda</taxon>
        <taxon>Insecta</taxon>
        <taxon>Pterygota</taxon>
        <taxon>Neoptera</taxon>
        <taxon>Endopterygota</taxon>
        <taxon>Coleoptera</taxon>
        <taxon>Polyphaga</taxon>
        <taxon>Cucujiformia</taxon>
        <taxon>Chrysomeloidea</taxon>
        <taxon>Chrysomelidae</taxon>
        <taxon>Galerucinae</taxon>
        <taxon>Alticini</taxon>
        <taxon>Psylliodes</taxon>
    </lineage>
</organism>
<proteinExistence type="inferred from homology"/>
<evidence type="ECO:0000256" key="4">
    <source>
        <dbReference type="ARBA" id="ARBA00022729"/>
    </source>
</evidence>
<dbReference type="FunFam" id="2.40.10.10:FF:000146">
    <property type="entry name" value="Serine protease 53"/>
    <property type="match status" value="1"/>
</dbReference>
<keyword evidence="2" id="KW-0964">Secreted</keyword>
<dbReference type="InterPro" id="IPR001254">
    <property type="entry name" value="Trypsin_dom"/>
</dbReference>
<accession>A0A9P0G6S8</accession>
<evidence type="ECO:0000313" key="13">
    <source>
        <dbReference type="Proteomes" id="UP001153636"/>
    </source>
</evidence>
<dbReference type="AlphaFoldDB" id="A0A9P0G6S8"/>
<dbReference type="Pfam" id="PF00089">
    <property type="entry name" value="Trypsin"/>
    <property type="match status" value="1"/>
</dbReference>
<dbReference type="OrthoDB" id="547031at2759"/>
<dbReference type="EMBL" id="OV651828">
    <property type="protein sequence ID" value="CAH1104239.1"/>
    <property type="molecule type" value="Genomic_DNA"/>
</dbReference>
<dbReference type="CDD" id="cd00190">
    <property type="entry name" value="Tryp_SPc"/>
    <property type="match status" value="1"/>
</dbReference>